<sequence>VDQRDRHLVGAILDDDGERDTGVVPDDALFDWPYWTFNAEQYFLARVVAWLVAHGGMRGSWGQCCADHAFAQRYQPLAHRQQLLAYVVQLGQQAVEACPYLAREAVAPGGRPVPSQLHEPVAKQAAADLENARALVQSLKLPAVGPPSGPELTCRPIAGLASERDAVAPGCLQHEVMRHYVTLAAQHHRQWTNGA</sequence>
<evidence type="ECO:0000313" key="1">
    <source>
        <dbReference type="EMBL" id="CAK0894107.1"/>
    </source>
</evidence>
<protein>
    <submittedName>
        <fullName evidence="1">Uncharacterized protein</fullName>
    </submittedName>
</protein>
<name>A0ABN9X7H4_9DINO</name>
<accession>A0ABN9X7H4</accession>
<feature type="non-terminal residue" evidence="1">
    <location>
        <position position="1"/>
    </location>
</feature>
<dbReference type="EMBL" id="CAUYUJ010019847">
    <property type="protein sequence ID" value="CAK0894107.1"/>
    <property type="molecule type" value="Genomic_DNA"/>
</dbReference>
<dbReference type="Proteomes" id="UP001189429">
    <property type="component" value="Unassembled WGS sequence"/>
</dbReference>
<reference evidence="1" key="1">
    <citation type="submission" date="2023-10" db="EMBL/GenBank/DDBJ databases">
        <authorList>
            <person name="Chen Y."/>
            <person name="Shah S."/>
            <person name="Dougan E. K."/>
            <person name="Thang M."/>
            <person name="Chan C."/>
        </authorList>
    </citation>
    <scope>NUCLEOTIDE SEQUENCE [LARGE SCALE GENOMIC DNA]</scope>
</reference>
<proteinExistence type="predicted"/>
<keyword evidence="2" id="KW-1185">Reference proteome</keyword>
<comment type="caution">
    <text evidence="1">The sequence shown here is derived from an EMBL/GenBank/DDBJ whole genome shotgun (WGS) entry which is preliminary data.</text>
</comment>
<organism evidence="1 2">
    <name type="scientific">Prorocentrum cordatum</name>
    <dbReference type="NCBI Taxonomy" id="2364126"/>
    <lineage>
        <taxon>Eukaryota</taxon>
        <taxon>Sar</taxon>
        <taxon>Alveolata</taxon>
        <taxon>Dinophyceae</taxon>
        <taxon>Prorocentrales</taxon>
        <taxon>Prorocentraceae</taxon>
        <taxon>Prorocentrum</taxon>
    </lineage>
</organism>
<feature type="non-terminal residue" evidence="1">
    <location>
        <position position="195"/>
    </location>
</feature>
<evidence type="ECO:0000313" key="2">
    <source>
        <dbReference type="Proteomes" id="UP001189429"/>
    </source>
</evidence>
<gene>
    <name evidence="1" type="ORF">PCOR1329_LOCUS73241</name>
</gene>